<feature type="compositionally biased region" description="Basic residues" evidence="1">
    <location>
        <begin position="1234"/>
        <end position="1246"/>
    </location>
</feature>
<feature type="region of interest" description="Disordered" evidence="1">
    <location>
        <begin position="767"/>
        <end position="868"/>
    </location>
</feature>
<feature type="domain" description="Retrotransposon gag" evidence="2">
    <location>
        <begin position="1073"/>
        <end position="1160"/>
    </location>
</feature>
<feature type="region of interest" description="Disordered" evidence="1">
    <location>
        <begin position="1221"/>
        <end position="1257"/>
    </location>
</feature>
<proteinExistence type="predicted"/>
<protein>
    <recommendedName>
        <fullName evidence="2">Retrotransposon gag domain-containing protein</fullName>
    </recommendedName>
</protein>
<evidence type="ECO:0000313" key="4">
    <source>
        <dbReference type="Proteomes" id="UP000479190"/>
    </source>
</evidence>
<dbReference type="Pfam" id="PF03732">
    <property type="entry name" value="Retrotrans_gag"/>
    <property type="match status" value="1"/>
</dbReference>
<feature type="region of interest" description="Disordered" evidence="1">
    <location>
        <begin position="401"/>
        <end position="420"/>
    </location>
</feature>
<feature type="compositionally biased region" description="Basic and acidic residues" evidence="1">
    <location>
        <begin position="848"/>
        <end position="858"/>
    </location>
</feature>
<gene>
    <name evidence="3" type="ORF">TBRA_LOCUS8750</name>
</gene>
<evidence type="ECO:0000313" key="3">
    <source>
        <dbReference type="EMBL" id="CAB0036907.1"/>
    </source>
</evidence>
<keyword evidence="4" id="KW-1185">Reference proteome</keyword>
<dbReference type="PANTHER" id="PTHR33223:SF6">
    <property type="entry name" value="CCHC-TYPE DOMAIN-CONTAINING PROTEIN"/>
    <property type="match status" value="1"/>
</dbReference>
<reference evidence="3 4" key="1">
    <citation type="submission" date="2020-02" db="EMBL/GenBank/DDBJ databases">
        <authorList>
            <person name="Ferguson B K."/>
        </authorList>
    </citation>
    <scope>NUCLEOTIDE SEQUENCE [LARGE SCALE GENOMIC DNA]</scope>
</reference>
<evidence type="ECO:0000256" key="1">
    <source>
        <dbReference type="SAM" id="MobiDB-lite"/>
    </source>
</evidence>
<feature type="compositionally biased region" description="Basic residues" evidence="1">
    <location>
        <begin position="654"/>
        <end position="664"/>
    </location>
</feature>
<dbReference type="OrthoDB" id="8006889at2759"/>
<feature type="compositionally biased region" description="Low complexity" evidence="1">
    <location>
        <begin position="402"/>
        <end position="420"/>
    </location>
</feature>
<organism evidence="3 4">
    <name type="scientific">Trichogramma brassicae</name>
    <dbReference type="NCBI Taxonomy" id="86971"/>
    <lineage>
        <taxon>Eukaryota</taxon>
        <taxon>Metazoa</taxon>
        <taxon>Ecdysozoa</taxon>
        <taxon>Arthropoda</taxon>
        <taxon>Hexapoda</taxon>
        <taxon>Insecta</taxon>
        <taxon>Pterygota</taxon>
        <taxon>Neoptera</taxon>
        <taxon>Endopterygota</taxon>
        <taxon>Hymenoptera</taxon>
        <taxon>Apocrita</taxon>
        <taxon>Proctotrupomorpha</taxon>
        <taxon>Chalcidoidea</taxon>
        <taxon>Trichogrammatidae</taxon>
        <taxon>Trichogramma</taxon>
    </lineage>
</organism>
<dbReference type="Proteomes" id="UP000479190">
    <property type="component" value="Unassembled WGS sequence"/>
</dbReference>
<accession>A0A6H5IJJ7</accession>
<sequence>MSDTEDTRRLKNIIQCIRNSLIFNTYHIERIRLRWHGCVGSGTRSWRGGDGGQGGSFFALVARSLRAIHRFLNFSFVLLSVVRAGTWHLSARSSYTVSKQQQQQYRRGYIPRQGLRCKSFKKKSSARPLTNSSLIHCRSIVVAEVQSIGNRSVWRKTKQIVAWHGGTGGGGIAKKPWQTRCAVLRALYIYRISLALYAAARAALEKTLSHGYLYRSTASKCAEAVCPKLNVRALELCLVVRYTNIAQFRRRRHRCRRVTLSTLPPKSCLATRIRFYDSFPRASFFIVQPAVKLGPLISRWHAYTHIKRSCCLEPLRAWPEHHKRRSSITVEQQQHSNFALCRRCKKTCKRRGPLDRSSERSITLNINSLSVSRSKYAGLVCCYCRCHCSSSTHTQASLTRQASAAAGREPGSGASSSAASTAWPRICGNTASTRGCNSASSMVYTWSFGSSLGVYAKIHIAHQSSWIKLCGVRDPLALGLDGEYAKTLTKFQIKMRIRQVERGNYSRCITGEIRRRGESAAFAGGLHHWQQDYLYQQQFNQQHQERSILGSGQNRAWICCAAAAARLGYVDKQQQQHCGSTSSRIKAAVSSNKLLCEPAVAAAALVEAAVRATTTYFHSYSFVPAGGAAAAPNAQHQLHQQHHHHHQGQPQHQQLHHHQHHHHQAANSAAAAFGQLALHHHHQQQPHQHPQQQQACTCACTCTAALAATAQPQSALGHHLAYAAQHHHRAATAAVLLQPVERLKDTMTHTHTPEHWRRSIGLIQKRFKESRSRSSSRCTDNELAEETRVETQFDDDDLCCREPTDEQARRSQQPSPGPAASQPVPGEKSQARRARTGREELERDDTADEKPRDGDRPSAGRWCTTVPTEGVSTPQMIAVLTETIRREVGIAVAQEIAKLSRGEASADAGGTSAGLGLRSSPSRDSGLTPKIRKPPRKMPRKMVTVEDRDMEEVQETSTPWDPENATWPTTWRLGVNEEPSDESESDSEREPVNWRGRQTQRSWPKTEPAMVTPTDHVRAEQRWKWARMLRDTGLTFSGAKDKLGAETFLARLERYRTKGAIPQEDMLFAVDALLVGEAQVWYESVEHKLHSWQDFERRFRRSFANQATPEELLTELRRRTQGKGEDINTYLTNFRYLCSRFREPLPYENQVAIAFRGIRPEYRNFIAHREISSFKELEKAGKEYEKLCRMNAYWHEPVTHANQLHPRAAYKPVQARQCAAVEVSSPKAEGSSNKKSKKRKSPKKKPTSPPRTPPKEVAALEKNTSASIQQIRRERRTQWKNSNLQPSGGAIRKELRCTNCNNNKGIGRRIARRSSVSNATRRVTWREHALNQKIMWKEKT</sequence>
<feature type="region of interest" description="Disordered" evidence="1">
    <location>
        <begin position="900"/>
        <end position="1016"/>
    </location>
</feature>
<feature type="compositionally biased region" description="Basic residues" evidence="1">
    <location>
        <begin position="930"/>
        <end position="940"/>
    </location>
</feature>
<evidence type="ECO:0000259" key="2">
    <source>
        <dbReference type="Pfam" id="PF03732"/>
    </source>
</evidence>
<dbReference type="EMBL" id="CADCXV010000835">
    <property type="protein sequence ID" value="CAB0036907.1"/>
    <property type="molecule type" value="Genomic_DNA"/>
</dbReference>
<dbReference type="InterPro" id="IPR005162">
    <property type="entry name" value="Retrotrans_gag_dom"/>
</dbReference>
<feature type="compositionally biased region" description="Basic and acidic residues" evidence="1">
    <location>
        <begin position="798"/>
        <end position="809"/>
    </location>
</feature>
<name>A0A6H5IJJ7_9HYME</name>
<feature type="region of interest" description="Disordered" evidence="1">
    <location>
        <begin position="631"/>
        <end position="668"/>
    </location>
</feature>
<feature type="compositionally biased region" description="Low complexity" evidence="1">
    <location>
        <begin position="811"/>
        <end position="826"/>
    </location>
</feature>
<dbReference type="PANTHER" id="PTHR33223">
    <property type="entry name" value="CCHC-TYPE DOMAIN-CONTAINING PROTEIN"/>
    <property type="match status" value="1"/>
</dbReference>